<sequence>MIIFGSRRTVRRVANLLLLCRCCNGVYATTLNKAVTKFTLFFVPLFPIYVKHALTCTWCGTTTEISRAEADRLVQQAQGQAPQQPGPMQQFPGGRLPRQ</sequence>
<evidence type="ECO:0000313" key="3">
    <source>
        <dbReference type="Proteomes" id="UP001500979"/>
    </source>
</evidence>
<gene>
    <name evidence="2" type="ORF">GCM10010470_64990</name>
</gene>
<organism evidence="2 3">
    <name type="scientific">Saccharopolyspora taberi</name>
    <dbReference type="NCBI Taxonomy" id="60895"/>
    <lineage>
        <taxon>Bacteria</taxon>
        <taxon>Bacillati</taxon>
        <taxon>Actinomycetota</taxon>
        <taxon>Actinomycetes</taxon>
        <taxon>Pseudonocardiales</taxon>
        <taxon>Pseudonocardiaceae</taxon>
        <taxon>Saccharopolyspora</taxon>
    </lineage>
</organism>
<reference evidence="2 3" key="1">
    <citation type="journal article" date="2019" name="Int. J. Syst. Evol. Microbiol.">
        <title>The Global Catalogue of Microorganisms (GCM) 10K type strain sequencing project: providing services to taxonomists for standard genome sequencing and annotation.</title>
        <authorList>
            <consortium name="The Broad Institute Genomics Platform"/>
            <consortium name="The Broad Institute Genome Sequencing Center for Infectious Disease"/>
            <person name="Wu L."/>
            <person name="Ma J."/>
        </authorList>
    </citation>
    <scope>NUCLEOTIDE SEQUENCE [LARGE SCALE GENOMIC DNA]</scope>
    <source>
        <strain evidence="2 3">JCM 9383</strain>
    </source>
</reference>
<protein>
    <submittedName>
        <fullName evidence="2">Zinc-ribbon domain-containing protein</fullName>
    </submittedName>
</protein>
<feature type="region of interest" description="Disordered" evidence="1">
    <location>
        <begin position="75"/>
        <end position="99"/>
    </location>
</feature>
<dbReference type="Proteomes" id="UP001500979">
    <property type="component" value="Unassembled WGS sequence"/>
</dbReference>
<dbReference type="PANTHER" id="PTHR28139">
    <property type="entry name" value="UPF0768 PROTEIN YBL029C-A"/>
    <property type="match status" value="1"/>
</dbReference>
<dbReference type="RefSeq" id="WP_344686210.1">
    <property type="nucleotide sequence ID" value="NZ_BAAAUX010000043.1"/>
</dbReference>
<accession>A0ABN3VPF8</accession>
<comment type="caution">
    <text evidence="2">The sequence shown here is derived from an EMBL/GenBank/DDBJ whole genome shotgun (WGS) entry which is preliminary data.</text>
</comment>
<evidence type="ECO:0000256" key="1">
    <source>
        <dbReference type="SAM" id="MobiDB-lite"/>
    </source>
</evidence>
<evidence type="ECO:0000313" key="2">
    <source>
        <dbReference type="EMBL" id="GAA2820706.1"/>
    </source>
</evidence>
<dbReference type="PANTHER" id="PTHR28139:SF1">
    <property type="entry name" value="UPF0768 PROTEIN YBL029C-A"/>
    <property type="match status" value="1"/>
</dbReference>
<dbReference type="EMBL" id="BAAAUX010000043">
    <property type="protein sequence ID" value="GAA2820706.1"/>
    <property type="molecule type" value="Genomic_DNA"/>
</dbReference>
<keyword evidence="3" id="KW-1185">Reference proteome</keyword>
<proteinExistence type="predicted"/>
<name>A0ABN3VPF8_9PSEU</name>